<evidence type="ECO:0000256" key="1">
    <source>
        <dbReference type="SAM" id="MobiDB-lite"/>
    </source>
</evidence>
<sequence>MPRPKTKTKSEDLARIRNNQRRSRAKRLEYIRELEEKAKKYDELMASTHSPSLSAFDKLQSENAWMRGLLATLDINFNSLDAPPGNIRDSEPNMVSAITGSLASSMETHQHTTNPTSLSFWEEWDSSGLLPDMGLDFNIPLLSNETNNPSNLDPLPVELAEPAEPVLEPSQYQETHESTEISSPSDLNTTLCSLACQWVIQCNTKGVELDVLYFRMERGFKQGNSPLEGCRVDNQVLLKVLTEIS</sequence>
<dbReference type="Gene3D" id="1.20.5.170">
    <property type="match status" value="1"/>
</dbReference>
<dbReference type="PANTHER" id="PTHR42070">
    <property type="entry name" value="FILAMENT ASSOCIATED PROTEIN, PUTATIVE (AFU_ORTHOLOGUE AFUA_8G06630)-RELATED"/>
    <property type="match status" value="1"/>
</dbReference>
<feature type="region of interest" description="Disordered" evidence="1">
    <location>
        <begin position="1"/>
        <end position="24"/>
    </location>
</feature>
<accession>A0A9W9XJP6</accession>
<name>A0A9W9XJP6_9EURO</name>
<keyword evidence="3" id="KW-1185">Reference proteome</keyword>
<proteinExistence type="predicted"/>
<evidence type="ECO:0000313" key="3">
    <source>
        <dbReference type="Proteomes" id="UP001149954"/>
    </source>
</evidence>
<reference evidence="2" key="1">
    <citation type="submission" date="2022-12" db="EMBL/GenBank/DDBJ databases">
        <authorList>
            <person name="Petersen C."/>
        </authorList>
    </citation>
    <scope>NUCLEOTIDE SEQUENCE</scope>
    <source>
        <strain evidence="2">IBT 29495</strain>
    </source>
</reference>
<dbReference type="CDD" id="cd14688">
    <property type="entry name" value="bZIP_YAP"/>
    <property type="match status" value="1"/>
</dbReference>
<dbReference type="Proteomes" id="UP001149954">
    <property type="component" value="Unassembled WGS sequence"/>
</dbReference>
<gene>
    <name evidence="2" type="ORF">N7463_010323</name>
</gene>
<reference evidence="2" key="2">
    <citation type="journal article" date="2023" name="IMA Fungus">
        <title>Comparative genomic study of the Penicillium genus elucidates a diverse pangenome and 15 lateral gene transfer events.</title>
        <authorList>
            <person name="Petersen C."/>
            <person name="Sorensen T."/>
            <person name="Nielsen M.R."/>
            <person name="Sondergaard T.E."/>
            <person name="Sorensen J.L."/>
            <person name="Fitzpatrick D.A."/>
            <person name="Frisvad J.C."/>
            <person name="Nielsen K.L."/>
        </authorList>
    </citation>
    <scope>NUCLEOTIDE SEQUENCE</scope>
    <source>
        <strain evidence="2">IBT 29495</strain>
    </source>
</reference>
<protein>
    <recommendedName>
        <fullName evidence="4">BZIP domain-containing protein</fullName>
    </recommendedName>
</protein>
<evidence type="ECO:0000313" key="2">
    <source>
        <dbReference type="EMBL" id="KAJ5494236.1"/>
    </source>
</evidence>
<evidence type="ECO:0008006" key="4">
    <source>
        <dbReference type="Google" id="ProtNLM"/>
    </source>
</evidence>
<organism evidence="2 3">
    <name type="scientific">Penicillium fimorum</name>
    <dbReference type="NCBI Taxonomy" id="1882269"/>
    <lineage>
        <taxon>Eukaryota</taxon>
        <taxon>Fungi</taxon>
        <taxon>Dikarya</taxon>
        <taxon>Ascomycota</taxon>
        <taxon>Pezizomycotina</taxon>
        <taxon>Eurotiomycetes</taxon>
        <taxon>Eurotiomycetidae</taxon>
        <taxon>Eurotiales</taxon>
        <taxon>Aspergillaceae</taxon>
        <taxon>Penicillium</taxon>
    </lineage>
</organism>
<dbReference type="AlphaFoldDB" id="A0A9W9XJP6"/>
<dbReference type="OrthoDB" id="4505928at2759"/>
<dbReference type="PANTHER" id="PTHR42070:SF1">
    <property type="entry name" value="FILAMENT ASSOCIATED PROTEIN, PUTATIVE (AFU_ORTHOLOGUE AFUA_8G06630)-RELATED"/>
    <property type="match status" value="1"/>
</dbReference>
<comment type="caution">
    <text evidence="2">The sequence shown here is derived from an EMBL/GenBank/DDBJ whole genome shotgun (WGS) entry which is preliminary data.</text>
</comment>
<dbReference type="EMBL" id="JAPWDS010000006">
    <property type="protein sequence ID" value="KAJ5494236.1"/>
    <property type="molecule type" value="Genomic_DNA"/>
</dbReference>